<sequence length="160" mass="18016">MAIDSEWFYRELERKGASARELAAFLGLDPSSVSRMLKGDRKMSAEEQDAISVFLGVPLETVAMHRRGDSVFTGFEEEKQKPYELYPGSPPGWIPAGKMFGPDDIVYKDGKRWMEKDDGTLVELHPAYGCMAGTITIMPGVDLTAPMDWDEEWGEKLYNE</sequence>
<protein>
    <submittedName>
        <fullName evidence="2">Transcriptional regulator with XRE-family HTH domain</fullName>
    </submittedName>
</protein>
<dbReference type="SMART" id="SM00530">
    <property type="entry name" value="HTH_XRE"/>
    <property type="match status" value="1"/>
</dbReference>
<dbReference type="EMBL" id="JAUSUW010000006">
    <property type="protein sequence ID" value="MDQ0421260.1"/>
    <property type="molecule type" value="Genomic_DNA"/>
</dbReference>
<gene>
    <name evidence="2" type="ORF">J2045_002296</name>
</gene>
<dbReference type="Pfam" id="PF13560">
    <property type="entry name" value="HTH_31"/>
    <property type="match status" value="1"/>
</dbReference>
<dbReference type="PROSITE" id="PS50943">
    <property type="entry name" value="HTH_CROC1"/>
    <property type="match status" value="1"/>
</dbReference>
<comment type="caution">
    <text evidence="2">The sequence shown here is derived from an EMBL/GenBank/DDBJ whole genome shotgun (WGS) entry which is preliminary data.</text>
</comment>
<dbReference type="Proteomes" id="UP001238496">
    <property type="component" value="Unassembled WGS sequence"/>
</dbReference>
<dbReference type="InterPro" id="IPR010982">
    <property type="entry name" value="Lambda_DNA-bd_dom_sf"/>
</dbReference>
<dbReference type="RefSeq" id="WP_307372832.1">
    <property type="nucleotide sequence ID" value="NZ_JAUSUW010000006.1"/>
</dbReference>
<dbReference type="InterPro" id="IPR001387">
    <property type="entry name" value="Cro/C1-type_HTH"/>
</dbReference>
<dbReference type="Gene3D" id="1.10.260.40">
    <property type="entry name" value="lambda repressor-like DNA-binding domains"/>
    <property type="match status" value="1"/>
</dbReference>
<accession>A0ABU0G7F0</accession>
<dbReference type="CDD" id="cd00093">
    <property type="entry name" value="HTH_XRE"/>
    <property type="match status" value="1"/>
</dbReference>
<reference evidence="2 3" key="1">
    <citation type="submission" date="2023-07" db="EMBL/GenBank/DDBJ databases">
        <title>Genomic Encyclopedia of Type Strains, Phase IV (KMG-IV): sequencing the most valuable type-strain genomes for metagenomic binning, comparative biology and taxonomic classification.</title>
        <authorList>
            <person name="Goeker M."/>
        </authorList>
    </citation>
    <scope>NUCLEOTIDE SEQUENCE [LARGE SCALE GENOMIC DNA]</scope>
    <source>
        <strain evidence="2 3">DSM 1111</strain>
    </source>
</reference>
<evidence type="ECO:0000313" key="2">
    <source>
        <dbReference type="EMBL" id="MDQ0421260.1"/>
    </source>
</evidence>
<proteinExistence type="predicted"/>
<dbReference type="SUPFAM" id="SSF47413">
    <property type="entry name" value="lambda repressor-like DNA-binding domains"/>
    <property type="match status" value="1"/>
</dbReference>
<feature type="domain" description="HTH cro/C1-type" evidence="1">
    <location>
        <begin position="13"/>
        <end position="62"/>
    </location>
</feature>
<name>A0ABU0G7F0_9HYPH</name>
<keyword evidence="3" id="KW-1185">Reference proteome</keyword>
<organism evidence="2 3">
    <name type="scientific">Peteryoungia aggregata LMG 23059</name>
    <dbReference type="NCBI Taxonomy" id="1368425"/>
    <lineage>
        <taxon>Bacteria</taxon>
        <taxon>Pseudomonadati</taxon>
        <taxon>Pseudomonadota</taxon>
        <taxon>Alphaproteobacteria</taxon>
        <taxon>Hyphomicrobiales</taxon>
        <taxon>Rhizobiaceae</taxon>
        <taxon>Peteryoungia</taxon>
    </lineage>
</organism>
<evidence type="ECO:0000313" key="3">
    <source>
        <dbReference type="Proteomes" id="UP001238496"/>
    </source>
</evidence>
<evidence type="ECO:0000259" key="1">
    <source>
        <dbReference type="PROSITE" id="PS50943"/>
    </source>
</evidence>